<protein>
    <submittedName>
        <fullName evidence="1">Uncharacterized protein</fullName>
    </submittedName>
</protein>
<proteinExistence type="predicted"/>
<dbReference type="EMBL" id="VSRR010051558">
    <property type="protein sequence ID" value="MPC79598.1"/>
    <property type="molecule type" value="Genomic_DNA"/>
</dbReference>
<evidence type="ECO:0000313" key="2">
    <source>
        <dbReference type="Proteomes" id="UP000324222"/>
    </source>
</evidence>
<gene>
    <name evidence="1" type="ORF">E2C01_074134</name>
</gene>
<dbReference type="Proteomes" id="UP000324222">
    <property type="component" value="Unassembled WGS sequence"/>
</dbReference>
<evidence type="ECO:0000313" key="1">
    <source>
        <dbReference type="EMBL" id="MPC79598.1"/>
    </source>
</evidence>
<dbReference type="AlphaFoldDB" id="A0A5B7IFI6"/>
<reference evidence="1 2" key="1">
    <citation type="submission" date="2019-05" db="EMBL/GenBank/DDBJ databases">
        <title>Another draft genome of Portunus trituberculatus and its Hox gene families provides insights of decapod evolution.</title>
        <authorList>
            <person name="Jeong J.-H."/>
            <person name="Song I."/>
            <person name="Kim S."/>
            <person name="Choi T."/>
            <person name="Kim D."/>
            <person name="Ryu S."/>
            <person name="Kim W."/>
        </authorList>
    </citation>
    <scope>NUCLEOTIDE SEQUENCE [LARGE SCALE GENOMIC DNA]</scope>
    <source>
        <tissue evidence="1">Muscle</tissue>
    </source>
</reference>
<comment type="caution">
    <text evidence="1">The sequence shown here is derived from an EMBL/GenBank/DDBJ whole genome shotgun (WGS) entry which is preliminary data.</text>
</comment>
<name>A0A5B7IFI6_PORTR</name>
<keyword evidence="2" id="KW-1185">Reference proteome</keyword>
<sequence length="109" mass="11368">MHRGSPVPTRRTPPPCLFMQSHHSDPAALLLTLHLLIPPCFLTVPSAVGSEAEGGARTLPLLYTDIITPLLSAENDLAVAIRAICGTAAFVALAKRARHSSSSCGASEG</sequence>
<organism evidence="1 2">
    <name type="scientific">Portunus trituberculatus</name>
    <name type="common">Swimming crab</name>
    <name type="synonym">Neptunus trituberculatus</name>
    <dbReference type="NCBI Taxonomy" id="210409"/>
    <lineage>
        <taxon>Eukaryota</taxon>
        <taxon>Metazoa</taxon>
        <taxon>Ecdysozoa</taxon>
        <taxon>Arthropoda</taxon>
        <taxon>Crustacea</taxon>
        <taxon>Multicrustacea</taxon>
        <taxon>Malacostraca</taxon>
        <taxon>Eumalacostraca</taxon>
        <taxon>Eucarida</taxon>
        <taxon>Decapoda</taxon>
        <taxon>Pleocyemata</taxon>
        <taxon>Brachyura</taxon>
        <taxon>Eubrachyura</taxon>
        <taxon>Portunoidea</taxon>
        <taxon>Portunidae</taxon>
        <taxon>Portuninae</taxon>
        <taxon>Portunus</taxon>
    </lineage>
</organism>
<accession>A0A5B7IFI6</accession>